<dbReference type="EMBL" id="BJHV01000001">
    <property type="protein sequence ID" value="GDY39648.1"/>
    <property type="molecule type" value="Genomic_DNA"/>
</dbReference>
<dbReference type="AlphaFoldDB" id="A0A4D4JZ32"/>
<evidence type="ECO:0000313" key="3">
    <source>
        <dbReference type="EMBL" id="GDY39648.1"/>
    </source>
</evidence>
<evidence type="ECO:0000256" key="2">
    <source>
        <dbReference type="SAM" id="SignalP"/>
    </source>
</evidence>
<accession>A0A4D4JZ32</accession>
<protein>
    <submittedName>
        <fullName evidence="3">Uncharacterized protein</fullName>
    </submittedName>
</protein>
<gene>
    <name evidence="3" type="ORF">SANT12839_005300</name>
</gene>
<sequence>MPPHMKEPHTQKNSVAGRTPRRALVFITAPALAAGALTSVQSASAAPADAAARPAPAAAIGLSTGWKLQLPELSTMPCGRGE</sequence>
<organism evidence="3 4">
    <name type="scientific">Streptomyces antimycoticus</name>
    <dbReference type="NCBI Taxonomy" id="68175"/>
    <lineage>
        <taxon>Bacteria</taxon>
        <taxon>Bacillati</taxon>
        <taxon>Actinomycetota</taxon>
        <taxon>Actinomycetes</taxon>
        <taxon>Kitasatosporales</taxon>
        <taxon>Streptomycetaceae</taxon>
        <taxon>Streptomyces</taxon>
        <taxon>Streptomyces violaceusniger group</taxon>
    </lineage>
</organism>
<reference evidence="3 4" key="1">
    <citation type="journal article" date="2020" name="Int. J. Syst. Evol. Microbiol.">
        <title>Reclassification of Streptomyces castelarensis and Streptomyces sporoclivatus as later heterotypic synonyms of Streptomyces antimycoticus.</title>
        <authorList>
            <person name="Komaki H."/>
            <person name="Tamura T."/>
        </authorList>
    </citation>
    <scope>NUCLEOTIDE SEQUENCE [LARGE SCALE GENOMIC DNA]</scope>
    <source>
        <strain evidence="3 4">NBRC 12839</strain>
    </source>
</reference>
<keyword evidence="4" id="KW-1185">Reference proteome</keyword>
<feature type="compositionally biased region" description="Basic and acidic residues" evidence="1">
    <location>
        <begin position="1"/>
        <end position="10"/>
    </location>
</feature>
<comment type="caution">
    <text evidence="3">The sequence shown here is derived from an EMBL/GenBank/DDBJ whole genome shotgun (WGS) entry which is preliminary data.</text>
</comment>
<feature type="chain" id="PRO_5020762289" evidence="2">
    <location>
        <begin position="46"/>
        <end position="82"/>
    </location>
</feature>
<keyword evidence="2" id="KW-0732">Signal</keyword>
<name>A0A4D4JZ32_9ACTN</name>
<evidence type="ECO:0000256" key="1">
    <source>
        <dbReference type="SAM" id="MobiDB-lite"/>
    </source>
</evidence>
<feature type="signal peptide" evidence="2">
    <location>
        <begin position="1"/>
        <end position="45"/>
    </location>
</feature>
<proteinExistence type="predicted"/>
<evidence type="ECO:0000313" key="4">
    <source>
        <dbReference type="Proteomes" id="UP000299290"/>
    </source>
</evidence>
<dbReference type="Proteomes" id="UP000299290">
    <property type="component" value="Unassembled WGS sequence"/>
</dbReference>
<feature type="region of interest" description="Disordered" evidence="1">
    <location>
        <begin position="1"/>
        <end position="20"/>
    </location>
</feature>